<name>A0A5B7E915_PORTR</name>
<dbReference type="EMBL" id="VSRR010002044">
    <property type="protein sequence ID" value="MPC29264.1"/>
    <property type="molecule type" value="Genomic_DNA"/>
</dbReference>
<evidence type="ECO:0000313" key="2">
    <source>
        <dbReference type="EMBL" id="MPC29264.1"/>
    </source>
</evidence>
<sequence>MREERYVRVCVCVSGCRYGMRTLATSPESPGEGRGCRRNVGSHATSPASSPRSCRSINLQPRSSKAFMREDLEGGHCRLHE</sequence>
<accession>A0A5B7E915</accession>
<evidence type="ECO:0000313" key="3">
    <source>
        <dbReference type="Proteomes" id="UP000324222"/>
    </source>
</evidence>
<proteinExistence type="predicted"/>
<feature type="region of interest" description="Disordered" evidence="1">
    <location>
        <begin position="23"/>
        <end position="57"/>
    </location>
</feature>
<gene>
    <name evidence="2" type="ORF">E2C01_022488</name>
</gene>
<feature type="compositionally biased region" description="Polar residues" evidence="1">
    <location>
        <begin position="42"/>
        <end position="57"/>
    </location>
</feature>
<organism evidence="2 3">
    <name type="scientific">Portunus trituberculatus</name>
    <name type="common">Swimming crab</name>
    <name type="synonym">Neptunus trituberculatus</name>
    <dbReference type="NCBI Taxonomy" id="210409"/>
    <lineage>
        <taxon>Eukaryota</taxon>
        <taxon>Metazoa</taxon>
        <taxon>Ecdysozoa</taxon>
        <taxon>Arthropoda</taxon>
        <taxon>Crustacea</taxon>
        <taxon>Multicrustacea</taxon>
        <taxon>Malacostraca</taxon>
        <taxon>Eumalacostraca</taxon>
        <taxon>Eucarida</taxon>
        <taxon>Decapoda</taxon>
        <taxon>Pleocyemata</taxon>
        <taxon>Brachyura</taxon>
        <taxon>Eubrachyura</taxon>
        <taxon>Portunoidea</taxon>
        <taxon>Portunidae</taxon>
        <taxon>Portuninae</taxon>
        <taxon>Portunus</taxon>
    </lineage>
</organism>
<reference evidence="2 3" key="1">
    <citation type="submission" date="2019-05" db="EMBL/GenBank/DDBJ databases">
        <title>Another draft genome of Portunus trituberculatus and its Hox gene families provides insights of decapod evolution.</title>
        <authorList>
            <person name="Jeong J.-H."/>
            <person name="Song I."/>
            <person name="Kim S."/>
            <person name="Choi T."/>
            <person name="Kim D."/>
            <person name="Ryu S."/>
            <person name="Kim W."/>
        </authorList>
    </citation>
    <scope>NUCLEOTIDE SEQUENCE [LARGE SCALE GENOMIC DNA]</scope>
    <source>
        <tissue evidence="2">Muscle</tissue>
    </source>
</reference>
<protein>
    <submittedName>
        <fullName evidence="2">Uncharacterized protein</fullName>
    </submittedName>
</protein>
<dbReference type="Proteomes" id="UP000324222">
    <property type="component" value="Unassembled WGS sequence"/>
</dbReference>
<dbReference type="AlphaFoldDB" id="A0A5B7E915"/>
<evidence type="ECO:0000256" key="1">
    <source>
        <dbReference type="SAM" id="MobiDB-lite"/>
    </source>
</evidence>
<keyword evidence="3" id="KW-1185">Reference proteome</keyword>
<comment type="caution">
    <text evidence="2">The sequence shown here is derived from an EMBL/GenBank/DDBJ whole genome shotgun (WGS) entry which is preliminary data.</text>
</comment>